<evidence type="ECO:0000256" key="1">
    <source>
        <dbReference type="SAM" id="MobiDB-lite"/>
    </source>
</evidence>
<reference evidence="2" key="1">
    <citation type="journal article" date="2014" name="Front. Microbiol.">
        <title>High frequency of phylogenetically diverse reductive dehalogenase-homologous genes in deep subseafloor sedimentary metagenomes.</title>
        <authorList>
            <person name="Kawai M."/>
            <person name="Futagami T."/>
            <person name="Toyoda A."/>
            <person name="Takaki Y."/>
            <person name="Nishi S."/>
            <person name="Hori S."/>
            <person name="Arai W."/>
            <person name="Tsubouchi T."/>
            <person name="Morono Y."/>
            <person name="Uchiyama I."/>
            <person name="Ito T."/>
            <person name="Fujiyama A."/>
            <person name="Inagaki F."/>
            <person name="Takami H."/>
        </authorList>
    </citation>
    <scope>NUCLEOTIDE SEQUENCE</scope>
    <source>
        <strain evidence="2">Expedition CK06-06</strain>
    </source>
</reference>
<dbReference type="EMBL" id="BARW01040926">
    <property type="protein sequence ID" value="GAJ21375.1"/>
    <property type="molecule type" value="Genomic_DNA"/>
</dbReference>
<protein>
    <submittedName>
        <fullName evidence="2">Uncharacterized protein</fullName>
    </submittedName>
</protein>
<gene>
    <name evidence="2" type="ORF">S12H4_61577</name>
</gene>
<sequence length="51" mass="6054">MVNERLESALAWCNKKYKIRTRYLSDLESEKDQGKEKKKGKLLSKKAKIRL</sequence>
<comment type="caution">
    <text evidence="2">The sequence shown here is derived from an EMBL/GenBank/DDBJ whole genome shotgun (WGS) entry which is preliminary data.</text>
</comment>
<proteinExistence type="predicted"/>
<evidence type="ECO:0000313" key="2">
    <source>
        <dbReference type="EMBL" id="GAJ21375.1"/>
    </source>
</evidence>
<name>X1W157_9ZZZZ</name>
<organism evidence="2">
    <name type="scientific">marine sediment metagenome</name>
    <dbReference type="NCBI Taxonomy" id="412755"/>
    <lineage>
        <taxon>unclassified sequences</taxon>
        <taxon>metagenomes</taxon>
        <taxon>ecological metagenomes</taxon>
    </lineage>
</organism>
<feature type="region of interest" description="Disordered" evidence="1">
    <location>
        <begin position="29"/>
        <end position="51"/>
    </location>
</feature>
<accession>X1W157</accession>
<feature type="compositionally biased region" description="Basic residues" evidence="1">
    <location>
        <begin position="36"/>
        <end position="51"/>
    </location>
</feature>
<dbReference type="AlphaFoldDB" id="X1W157"/>